<dbReference type="InterPro" id="IPR001604">
    <property type="entry name" value="Endo_G_ENPP1-like_dom"/>
</dbReference>
<dbReference type="InterPro" id="IPR044929">
    <property type="entry name" value="DNA/RNA_non-sp_Endonuclease_sf"/>
</dbReference>
<dbReference type="SMART" id="SM00892">
    <property type="entry name" value="Endonuclease_NS"/>
    <property type="match status" value="1"/>
</dbReference>
<keyword evidence="4" id="KW-0378">Hydrolase</keyword>
<evidence type="ECO:0000313" key="5">
    <source>
        <dbReference type="Proteomes" id="UP001597188"/>
    </source>
</evidence>
<gene>
    <name evidence="4" type="ORF">ACFQ5L_02300</name>
</gene>
<comment type="caution">
    <text evidence="4">The sequence shown here is derived from an EMBL/GenBank/DDBJ whole genome shotgun (WGS) entry which is preliminary data.</text>
</comment>
<dbReference type="Gene3D" id="3.40.570.10">
    <property type="entry name" value="Extracellular Endonuclease, subunit A"/>
    <property type="match status" value="1"/>
</dbReference>
<dbReference type="PROSITE" id="PS51257">
    <property type="entry name" value="PROKAR_LIPOPROTEIN"/>
    <property type="match status" value="1"/>
</dbReference>
<proteinExistence type="predicted"/>
<keyword evidence="2" id="KW-0732">Signal</keyword>
<dbReference type="InterPro" id="IPR044927">
    <property type="entry name" value="Endonuclea_NS_2"/>
</dbReference>
<accession>A0ABW4BX31</accession>
<organism evidence="4 5">
    <name type="scientific">Lactiplantibacillus songbeiensis</name>
    <dbReference type="NCBI Taxonomy" id="2559920"/>
    <lineage>
        <taxon>Bacteria</taxon>
        <taxon>Bacillati</taxon>
        <taxon>Bacillota</taxon>
        <taxon>Bacilli</taxon>
        <taxon>Lactobacillales</taxon>
        <taxon>Lactobacillaceae</taxon>
        <taxon>Lactiplantibacillus</taxon>
    </lineage>
</organism>
<keyword evidence="4" id="KW-0540">Nuclease</keyword>
<feature type="signal peptide" evidence="2">
    <location>
        <begin position="1"/>
        <end position="26"/>
    </location>
</feature>
<keyword evidence="5" id="KW-1185">Reference proteome</keyword>
<dbReference type="Proteomes" id="UP001597188">
    <property type="component" value="Unassembled WGS sequence"/>
</dbReference>
<feature type="chain" id="PRO_5047147991" evidence="2">
    <location>
        <begin position="27"/>
        <end position="313"/>
    </location>
</feature>
<evidence type="ECO:0000259" key="3">
    <source>
        <dbReference type="SMART" id="SM00892"/>
    </source>
</evidence>
<evidence type="ECO:0000313" key="4">
    <source>
        <dbReference type="EMBL" id="MFD1419788.1"/>
    </source>
</evidence>
<dbReference type="EMBL" id="JBHTOJ010000007">
    <property type="protein sequence ID" value="MFD1419788.1"/>
    <property type="molecule type" value="Genomic_DNA"/>
</dbReference>
<dbReference type="Pfam" id="PF13930">
    <property type="entry name" value="Endonuclea_NS_2"/>
    <property type="match status" value="1"/>
</dbReference>
<reference evidence="5" key="1">
    <citation type="journal article" date="2019" name="Int. J. Syst. Evol. Microbiol.">
        <title>The Global Catalogue of Microorganisms (GCM) 10K type strain sequencing project: providing services to taxonomists for standard genome sequencing and annotation.</title>
        <authorList>
            <consortium name="The Broad Institute Genomics Platform"/>
            <consortium name="The Broad Institute Genome Sequencing Center for Infectious Disease"/>
            <person name="Wu L."/>
            <person name="Ma J."/>
        </authorList>
    </citation>
    <scope>NUCLEOTIDE SEQUENCE [LARGE SCALE GENOMIC DNA]</scope>
    <source>
        <strain evidence="5">CCM 8931</strain>
    </source>
</reference>
<name>A0ABW4BX31_9LACO</name>
<feature type="domain" description="DNA/RNA non-specific endonuclease/pyrophosphatase/phosphodiesterase" evidence="3">
    <location>
        <begin position="89"/>
        <end position="258"/>
    </location>
</feature>
<protein>
    <submittedName>
        <fullName evidence="4">DNA/RNA non-specific endonuclease</fullName>
    </submittedName>
</protein>
<evidence type="ECO:0000256" key="1">
    <source>
        <dbReference type="SAM" id="MobiDB-lite"/>
    </source>
</evidence>
<keyword evidence="4" id="KW-0255">Endonuclease</keyword>
<feature type="region of interest" description="Disordered" evidence="1">
    <location>
        <begin position="271"/>
        <end position="290"/>
    </location>
</feature>
<sequence length="313" mass="34079">MKWLRSATLMGILSLILLLGGCSSLDQSTSDSGSSTTSSSDTTATTGNVKGTYAALAKQDYKSGSAAAIKVNSGKSTLKASLWKYSKIDYGNLDSLNRTTTDTAYLSKANLGRSAGRTAQTWSPTGWHNQPIKVNGKRVYPQNRGHLIAYTLSFNLTNTGVYKAGEDGSLDNPKNLATQTAYSNQKTMQIYENQVRTALEQGKKVIYRVTTVFRGNELMPRGYWSQAVSTDGSVNFNVYIWNVEPGVSFDYATGRGKADASMQVAGADKVTTSNNTGNANRYSSKRTTTTKQVEKELAKYGYKYAKKAYNHAK</sequence>
<dbReference type="RefSeq" id="WP_379892430.1">
    <property type="nucleotide sequence ID" value="NZ_BJDL01000016.1"/>
</dbReference>
<evidence type="ECO:0000256" key="2">
    <source>
        <dbReference type="SAM" id="SignalP"/>
    </source>
</evidence>
<dbReference type="GO" id="GO:0004519">
    <property type="term" value="F:endonuclease activity"/>
    <property type="evidence" value="ECO:0007669"/>
    <property type="project" value="UniProtKB-KW"/>
</dbReference>